<dbReference type="AlphaFoldDB" id="A0A9P6MNP4"/>
<feature type="compositionally biased region" description="Polar residues" evidence="5">
    <location>
        <begin position="569"/>
        <end position="581"/>
    </location>
</feature>
<feature type="compositionally biased region" description="Polar residues" evidence="5">
    <location>
        <begin position="476"/>
        <end position="492"/>
    </location>
</feature>
<protein>
    <recommendedName>
        <fullName evidence="1">protein S-acyltransferase</fullName>
        <ecNumber evidence="1">2.3.1.225</ecNumber>
    </recommendedName>
</protein>
<dbReference type="SMART" id="SM00248">
    <property type="entry name" value="ANK"/>
    <property type="match status" value="4"/>
</dbReference>
<evidence type="ECO:0000256" key="2">
    <source>
        <dbReference type="ARBA" id="ARBA00022737"/>
    </source>
</evidence>
<evidence type="ECO:0000256" key="3">
    <source>
        <dbReference type="ARBA" id="ARBA00023043"/>
    </source>
</evidence>
<dbReference type="SUPFAM" id="SSF48403">
    <property type="entry name" value="Ankyrin repeat"/>
    <property type="match status" value="1"/>
</dbReference>
<dbReference type="PANTHER" id="PTHR24161">
    <property type="entry name" value="ANK_REP_REGION DOMAIN-CONTAINING PROTEIN-RELATED"/>
    <property type="match status" value="1"/>
</dbReference>
<feature type="compositionally biased region" description="Low complexity" evidence="5">
    <location>
        <begin position="203"/>
        <end position="218"/>
    </location>
</feature>
<feature type="region of interest" description="Disordered" evidence="5">
    <location>
        <begin position="569"/>
        <end position="624"/>
    </location>
</feature>
<accession>A0A9P6MNP4</accession>
<feature type="compositionally biased region" description="Low complexity" evidence="5">
    <location>
        <begin position="402"/>
        <end position="425"/>
    </location>
</feature>
<comment type="caution">
    <text evidence="7">The sequence shown here is derived from an EMBL/GenBank/DDBJ whole genome shotgun (WGS) entry which is preliminary data.</text>
</comment>
<gene>
    <name evidence="7" type="ORF">BGZ80_003009</name>
</gene>
<feature type="region of interest" description="Disordered" evidence="5">
    <location>
        <begin position="1"/>
        <end position="35"/>
    </location>
</feature>
<dbReference type="InterPro" id="IPR002110">
    <property type="entry name" value="Ankyrin_rpt"/>
</dbReference>
<organism evidence="7 8">
    <name type="scientific">Entomortierella chlamydospora</name>
    <dbReference type="NCBI Taxonomy" id="101097"/>
    <lineage>
        <taxon>Eukaryota</taxon>
        <taxon>Fungi</taxon>
        <taxon>Fungi incertae sedis</taxon>
        <taxon>Mucoromycota</taxon>
        <taxon>Mortierellomycotina</taxon>
        <taxon>Mortierellomycetes</taxon>
        <taxon>Mortierellales</taxon>
        <taxon>Mortierellaceae</taxon>
        <taxon>Entomortierella</taxon>
    </lineage>
</organism>
<dbReference type="PROSITE" id="PS50297">
    <property type="entry name" value="ANK_REP_REGION"/>
    <property type="match status" value="2"/>
</dbReference>
<evidence type="ECO:0000256" key="5">
    <source>
        <dbReference type="SAM" id="MobiDB-lite"/>
    </source>
</evidence>
<feature type="compositionally biased region" description="Polar residues" evidence="5">
    <location>
        <begin position="219"/>
        <end position="234"/>
    </location>
</feature>
<keyword evidence="6" id="KW-0812">Transmembrane</keyword>
<feature type="region of interest" description="Disordered" evidence="5">
    <location>
        <begin position="735"/>
        <end position="774"/>
    </location>
</feature>
<keyword evidence="2" id="KW-0677">Repeat</keyword>
<evidence type="ECO:0000313" key="7">
    <source>
        <dbReference type="EMBL" id="KAG0008831.1"/>
    </source>
</evidence>
<reference evidence="7" key="1">
    <citation type="journal article" date="2020" name="Fungal Divers.">
        <title>Resolving the Mortierellaceae phylogeny through synthesis of multi-gene phylogenetics and phylogenomics.</title>
        <authorList>
            <person name="Vandepol N."/>
            <person name="Liber J."/>
            <person name="Desiro A."/>
            <person name="Na H."/>
            <person name="Kennedy M."/>
            <person name="Barry K."/>
            <person name="Grigoriev I.V."/>
            <person name="Miller A.N."/>
            <person name="O'Donnell K."/>
            <person name="Stajich J.E."/>
            <person name="Bonito G."/>
        </authorList>
    </citation>
    <scope>NUCLEOTIDE SEQUENCE</scope>
    <source>
        <strain evidence="7">NRRL 2769</strain>
    </source>
</reference>
<feature type="transmembrane region" description="Helical" evidence="6">
    <location>
        <begin position="876"/>
        <end position="894"/>
    </location>
</feature>
<sequence length="895" mass="95879">MQNQPSGAVSTTSIVAASSSKPSATPAKKPPPFQNLGLHSGAAMGNLGLVKFALDNGQPIDSAINGVLPIHAACCSNANVAVVLYLIERGADVNARRLPRKLSNEKGVQAVGTTGSTPLHFAAANGCLSVVDILLRHGAIVDMTDKYGSSPLSVAAARNHPDVASLLRQYSAMQRGVQDFTPDSEVKDVFPERRGSLDTHRGAATTPRTSTSSSSSATGQQKESNTQSIPVPSSRSDRATRAPGQRRISLPSIVESPSSPVILAPPRQSCDFDRMPQSTEPLVMSTAFIRSTPSQPTRNIASAQTRSDDRPSKMLIRDQPDLNLETTKDQTRRSITRSHTTHVTESNVLPKPNGASTVKRRKSMESGAFLSPQSALSVHRRKSFDQLAIMDSSDSKSRRSSDASTASQGTSSSGTTRTSNTSVSTEDATDLAEELAVRKEQQQKQQQQQQQQQKQQQQQQQQQQHKQKQPQKQHQGSVSKSTGSGNASALPSHLTRSISQSALENIRLRRLPASLASDSNPRQSLDLQRLASNMDRSAEKARNFEARNDSDSDLPGLLFHRRSLQETSFNVEDVSTTSPQDSSAPRRSTSSISSGHSGSTGTVNVSSRLSRMWSSSNSGSRESLCLRDGSIPGSSSASNWNANEFGGACGEAAAQNLAHPDINRSKGTEEFGINRDEWTPPCVTIMKEHVSSLPANSAVTDNDDNDVSRGASTANRLHAGAAMASFTYDKDVTHMDTSEANPLGHGTNTVKDSATGHDKEQATSSSTTSTKTMTMDSEQNAEFSSGCEQNKVIPIYGRGKEQVDPRSTAPKRPAGQRPEPLRNPNQTGFTLGAGQVTFTGTMIPPFMFSPFGIQYGGSYTANLGPNGAAQTPMQAYVSRLFFMLGTLILVGILLY</sequence>
<keyword evidence="6" id="KW-1133">Transmembrane helix</keyword>
<dbReference type="Pfam" id="PF00023">
    <property type="entry name" value="Ank"/>
    <property type="match status" value="1"/>
</dbReference>
<feature type="compositionally biased region" description="Low complexity" evidence="5">
    <location>
        <begin position="763"/>
        <end position="774"/>
    </location>
</feature>
<feature type="compositionally biased region" description="Low complexity" evidence="5">
    <location>
        <begin position="582"/>
        <end position="623"/>
    </location>
</feature>
<dbReference type="Proteomes" id="UP000703661">
    <property type="component" value="Unassembled WGS sequence"/>
</dbReference>
<feature type="repeat" description="ANK" evidence="4">
    <location>
        <begin position="65"/>
        <end position="98"/>
    </location>
</feature>
<keyword evidence="6" id="KW-0472">Membrane</keyword>
<keyword evidence="8" id="KW-1185">Reference proteome</keyword>
<evidence type="ECO:0000256" key="4">
    <source>
        <dbReference type="PROSITE-ProRule" id="PRU00023"/>
    </source>
</evidence>
<feature type="compositionally biased region" description="Low complexity" evidence="5">
    <location>
        <begin position="248"/>
        <end position="262"/>
    </location>
</feature>
<feature type="region of interest" description="Disordered" evidence="5">
    <location>
        <begin position="536"/>
        <end position="556"/>
    </location>
</feature>
<feature type="compositionally biased region" description="Low complexity" evidence="5">
    <location>
        <begin position="1"/>
        <end position="27"/>
    </location>
</feature>
<feature type="region of interest" description="Disordered" evidence="5">
    <location>
        <begin position="796"/>
        <end position="832"/>
    </location>
</feature>
<dbReference type="InterPro" id="IPR036770">
    <property type="entry name" value="Ankyrin_rpt-contain_sf"/>
</dbReference>
<feature type="compositionally biased region" description="Basic and acidic residues" evidence="5">
    <location>
        <begin position="184"/>
        <end position="201"/>
    </location>
</feature>
<dbReference type="EC" id="2.3.1.225" evidence="1"/>
<feature type="repeat" description="ANK" evidence="4">
    <location>
        <begin position="114"/>
        <end position="146"/>
    </location>
</feature>
<evidence type="ECO:0000313" key="8">
    <source>
        <dbReference type="Proteomes" id="UP000703661"/>
    </source>
</evidence>
<evidence type="ECO:0000256" key="1">
    <source>
        <dbReference type="ARBA" id="ARBA00012210"/>
    </source>
</evidence>
<name>A0A9P6MNP4_9FUNG</name>
<feature type="region of interest" description="Disordered" evidence="5">
    <location>
        <begin position="182"/>
        <end position="269"/>
    </location>
</feature>
<feature type="compositionally biased region" description="Basic and acidic residues" evidence="5">
    <location>
        <begin position="536"/>
        <end position="550"/>
    </location>
</feature>
<dbReference type="PROSITE" id="PS50088">
    <property type="entry name" value="ANK_REPEAT"/>
    <property type="match status" value="2"/>
</dbReference>
<feature type="region of interest" description="Disordered" evidence="5">
    <location>
        <begin position="456"/>
        <end position="492"/>
    </location>
</feature>
<keyword evidence="3 4" id="KW-0040">ANK repeat</keyword>
<dbReference type="GO" id="GO:0019706">
    <property type="term" value="F:protein-cysteine S-palmitoyltransferase activity"/>
    <property type="evidence" value="ECO:0007669"/>
    <property type="project" value="UniProtKB-EC"/>
</dbReference>
<evidence type="ECO:0000256" key="6">
    <source>
        <dbReference type="SAM" id="Phobius"/>
    </source>
</evidence>
<dbReference type="EMBL" id="JAAAID010001772">
    <property type="protein sequence ID" value="KAG0008831.1"/>
    <property type="molecule type" value="Genomic_DNA"/>
</dbReference>
<feature type="region of interest" description="Disordered" evidence="5">
    <location>
        <begin position="327"/>
        <end position="431"/>
    </location>
</feature>
<proteinExistence type="predicted"/>
<dbReference type="PANTHER" id="PTHR24161:SF85">
    <property type="entry name" value="PALMITOYLTRANSFERASE HIP14"/>
    <property type="match status" value="1"/>
</dbReference>
<dbReference type="Pfam" id="PF12796">
    <property type="entry name" value="Ank_2"/>
    <property type="match status" value="1"/>
</dbReference>
<dbReference type="SUPFAM" id="SSF81995">
    <property type="entry name" value="beta-sandwich domain of Sec23/24"/>
    <property type="match status" value="1"/>
</dbReference>
<dbReference type="Gene3D" id="1.25.40.20">
    <property type="entry name" value="Ankyrin repeat-containing domain"/>
    <property type="match status" value="1"/>
</dbReference>